<accession>A0ABX8F5C6</accession>
<organism evidence="2 3">
    <name type="scientific">Cytobacillus gottheilii</name>
    <dbReference type="NCBI Taxonomy" id="859144"/>
    <lineage>
        <taxon>Bacteria</taxon>
        <taxon>Bacillati</taxon>
        <taxon>Bacillota</taxon>
        <taxon>Bacilli</taxon>
        <taxon>Bacillales</taxon>
        <taxon>Bacillaceae</taxon>
        <taxon>Cytobacillus</taxon>
    </lineage>
</organism>
<dbReference type="RefSeq" id="WP_180320217.1">
    <property type="nucleotide sequence ID" value="NZ_CANKUS010000004.1"/>
</dbReference>
<keyword evidence="1" id="KW-1133">Transmembrane helix</keyword>
<evidence type="ECO:0000313" key="3">
    <source>
        <dbReference type="Proteomes" id="UP000679247"/>
    </source>
</evidence>
<keyword evidence="1" id="KW-0812">Transmembrane</keyword>
<dbReference type="Proteomes" id="UP000679247">
    <property type="component" value="Chromosome"/>
</dbReference>
<sequence length="47" mass="5816">MWSWIYEHIINTIYFIVSIVGLLFIVWCVLFYYCFKTDTNDNNEKKM</sequence>
<gene>
    <name evidence="2" type="ORF">J1899_11305</name>
</gene>
<dbReference type="EMBL" id="CP071709">
    <property type="protein sequence ID" value="QVY59660.1"/>
    <property type="molecule type" value="Genomic_DNA"/>
</dbReference>
<proteinExistence type="predicted"/>
<feature type="transmembrane region" description="Helical" evidence="1">
    <location>
        <begin position="12"/>
        <end position="35"/>
    </location>
</feature>
<evidence type="ECO:0008006" key="4">
    <source>
        <dbReference type="Google" id="ProtNLM"/>
    </source>
</evidence>
<evidence type="ECO:0000313" key="2">
    <source>
        <dbReference type="EMBL" id="QVY59660.1"/>
    </source>
</evidence>
<keyword evidence="3" id="KW-1185">Reference proteome</keyword>
<keyword evidence="1" id="KW-0472">Membrane</keyword>
<evidence type="ECO:0000256" key="1">
    <source>
        <dbReference type="SAM" id="Phobius"/>
    </source>
</evidence>
<name>A0ABX8F5C6_9BACI</name>
<reference evidence="2 3" key="1">
    <citation type="submission" date="2021-03" db="EMBL/GenBank/DDBJ databases">
        <title>The first data on the complete genome of the tetrodotoxin-producing bacterium.</title>
        <authorList>
            <person name="Melnikova D.I."/>
            <person name="Nijland R."/>
            <person name="Magarlamov T.Y."/>
        </authorList>
    </citation>
    <scope>NUCLEOTIDE SEQUENCE [LARGE SCALE GENOMIC DNA]</scope>
    <source>
        <strain evidence="2 3">1839</strain>
    </source>
</reference>
<protein>
    <recommendedName>
        <fullName evidence="4">DUF3149 domain-containing protein</fullName>
    </recommendedName>
</protein>